<dbReference type="AlphaFoldDB" id="A0A9P4U4G0"/>
<organism evidence="1 2">
    <name type="scientific">Tothia fuscella</name>
    <dbReference type="NCBI Taxonomy" id="1048955"/>
    <lineage>
        <taxon>Eukaryota</taxon>
        <taxon>Fungi</taxon>
        <taxon>Dikarya</taxon>
        <taxon>Ascomycota</taxon>
        <taxon>Pezizomycotina</taxon>
        <taxon>Dothideomycetes</taxon>
        <taxon>Pleosporomycetidae</taxon>
        <taxon>Venturiales</taxon>
        <taxon>Cylindrosympodiaceae</taxon>
        <taxon>Tothia</taxon>
    </lineage>
</organism>
<dbReference type="OrthoDB" id="6133115at2759"/>
<dbReference type="EMBL" id="MU007010">
    <property type="protein sequence ID" value="KAF2436626.1"/>
    <property type="molecule type" value="Genomic_DNA"/>
</dbReference>
<proteinExistence type="predicted"/>
<accession>A0A9P4U4G0</accession>
<reference evidence="1" key="1">
    <citation type="journal article" date="2020" name="Stud. Mycol.">
        <title>101 Dothideomycetes genomes: a test case for predicting lifestyles and emergence of pathogens.</title>
        <authorList>
            <person name="Haridas S."/>
            <person name="Albert R."/>
            <person name="Binder M."/>
            <person name="Bloem J."/>
            <person name="Labutti K."/>
            <person name="Salamov A."/>
            <person name="Andreopoulos B."/>
            <person name="Baker S."/>
            <person name="Barry K."/>
            <person name="Bills G."/>
            <person name="Bluhm B."/>
            <person name="Cannon C."/>
            <person name="Castanera R."/>
            <person name="Culley D."/>
            <person name="Daum C."/>
            <person name="Ezra D."/>
            <person name="Gonzalez J."/>
            <person name="Henrissat B."/>
            <person name="Kuo A."/>
            <person name="Liang C."/>
            <person name="Lipzen A."/>
            <person name="Lutzoni F."/>
            <person name="Magnuson J."/>
            <person name="Mondo S."/>
            <person name="Nolan M."/>
            <person name="Ohm R."/>
            <person name="Pangilinan J."/>
            <person name="Park H.-J."/>
            <person name="Ramirez L."/>
            <person name="Alfaro M."/>
            <person name="Sun H."/>
            <person name="Tritt A."/>
            <person name="Yoshinaga Y."/>
            <person name="Zwiers L.-H."/>
            <person name="Turgeon B."/>
            <person name="Goodwin S."/>
            <person name="Spatafora J."/>
            <person name="Crous P."/>
            <person name="Grigoriev I."/>
        </authorList>
    </citation>
    <scope>NUCLEOTIDE SEQUENCE</scope>
    <source>
        <strain evidence="1">CBS 130266</strain>
    </source>
</reference>
<evidence type="ECO:0000313" key="2">
    <source>
        <dbReference type="Proteomes" id="UP000800235"/>
    </source>
</evidence>
<evidence type="ECO:0000313" key="1">
    <source>
        <dbReference type="EMBL" id="KAF2436626.1"/>
    </source>
</evidence>
<protein>
    <submittedName>
        <fullName evidence="1">Uncharacterized protein</fullName>
    </submittedName>
</protein>
<comment type="caution">
    <text evidence="1">The sequence shown here is derived from an EMBL/GenBank/DDBJ whole genome shotgun (WGS) entry which is preliminary data.</text>
</comment>
<keyword evidence="2" id="KW-1185">Reference proteome</keyword>
<gene>
    <name evidence="1" type="ORF">EJ08DRAFT_674492</name>
</gene>
<dbReference type="Proteomes" id="UP000800235">
    <property type="component" value="Unassembled WGS sequence"/>
</dbReference>
<name>A0A9P4U4G0_9PEZI</name>
<sequence>MALNFRRQQIMERLGIKQAPSVNVMEESTSHTDHGFEIPVRTVPLPDRKCHGCAERGQESWIRAGGHCSNCAPSIGFPSEVTLESRDPWRKQPRFNELTVHASAQMSKLCCERTNCLGDPRKAVPIMPYFDKLKQNLMYVWSNWRREKFCGIMAVLICPGQETLTD</sequence>